<proteinExistence type="predicted"/>
<dbReference type="AlphaFoldDB" id="F2T9S1"/>
<evidence type="ECO:0000313" key="1">
    <source>
        <dbReference type="EMBL" id="EGE79984.2"/>
    </source>
</evidence>
<dbReference type="Pfam" id="PF03746">
    <property type="entry name" value="LamB_YcsF"/>
    <property type="match status" value="2"/>
</dbReference>
<dbReference type="Gene3D" id="3.20.20.370">
    <property type="entry name" value="Glycoside hydrolase/deacetylase"/>
    <property type="match status" value="2"/>
</dbReference>
<dbReference type="InterPro" id="IPR011330">
    <property type="entry name" value="Glyco_hydro/deAcase_b/a-brl"/>
</dbReference>
<sequence>METVRNLKAHNVKIGAHPGLPDLQGFGRRETKLTPEELTTLTVYQVGALKGFWTEKASPSIAQSRDVGYPQGNTGLWPRRHQKAAKDLGIPFWAELYGDVKYRTDGSSLVIDRKKKPWDLVDVEKHVTQQIRTQSVTAVDASIRMYIQDSELSSDALLNL</sequence>
<dbReference type="EMBL" id="GG749417">
    <property type="protein sequence ID" value="EGE79984.2"/>
    <property type="molecule type" value="Genomic_DNA"/>
</dbReference>
<organism evidence="1">
    <name type="scientific">Ajellomyces dermatitidis (strain ATCC 18188 / CBS 674.68)</name>
    <name type="common">Blastomyces dermatitidis</name>
    <dbReference type="NCBI Taxonomy" id="653446"/>
    <lineage>
        <taxon>Eukaryota</taxon>
        <taxon>Fungi</taxon>
        <taxon>Dikarya</taxon>
        <taxon>Ascomycota</taxon>
        <taxon>Pezizomycotina</taxon>
        <taxon>Eurotiomycetes</taxon>
        <taxon>Eurotiomycetidae</taxon>
        <taxon>Onygenales</taxon>
        <taxon>Ajellomycetaceae</taxon>
        <taxon>Blastomyces</taxon>
    </lineage>
</organism>
<dbReference type="InterPro" id="IPR005501">
    <property type="entry name" value="LamB/YcsF/PxpA-like"/>
</dbReference>
<dbReference type="OrthoDB" id="5295431at2759"/>
<accession>F2T9S1</accession>
<name>F2T9S1_AJEDA</name>
<gene>
    <name evidence="1" type="ORF">BDDG_02925</name>
</gene>
<dbReference type="HOGENOM" id="CLU_069535_1_0_1"/>
<dbReference type="Proteomes" id="UP000007802">
    <property type="component" value="Unassembled WGS sequence"/>
</dbReference>
<protein>
    <submittedName>
        <fullName evidence="1">UPF0271 protein</fullName>
    </submittedName>
</protein>
<dbReference type="SUPFAM" id="SSF88713">
    <property type="entry name" value="Glycoside hydrolase/deacetylase"/>
    <property type="match status" value="1"/>
</dbReference>
<dbReference type="PANTHER" id="PTHR30292:SF0">
    <property type="entry name" value="5-OXOPROLINASE SUBUNIT A"/>
    <property type="match status" value="1"/>
</dbReference>
<dbReference type="PANTHER" id="PTHR30292">
    <property type="entry name" value="UNCHARACTERIZED PROTEIN YBGL-RELATED"/>
    <property type="match status" value="1"/>
</dbReference>
<reference evidence="1" key="1">
    <citation type="submission" date="2010-03" db="EMBL/GenBank/DDBJ databases">
        <title>Annotation of Blastomyces dermatitidis strain ATCC 18188.</title>
        <authorList>
            <consortium name="The Broad Institute Genome Sequencing Platform"/>
            <consortium name="Broad Institute Genome Sequencing Center for Infectious Disease."/>
            <person name="Cuomo C."/>
            <person name="Klein B."/>
            <person name="Sullivan T."/>
            <person name="Heitman J."/>
            <person name="Young S."/>
            <person name="Zeng Q."/>
            <person name="Gargeya S."/>
            <person name="Alvarado L."/>
            <person name="Berlin A.M."/>
            <person name="Chapman S.B."/>
            <person name="Chen Z."/>
            <person name="Freedman E."/>
            <person name="Gellesch M."/>
            <person name="Goldberg J."/>
            <person name="Griggs A."/>
            <person name="Gujja S."/>
            <person name="Heilman E."/>
            <person name="Heiman D."/>
            <person name="Howarth C."/>
            <person name="Mehta T."/>
            <person name="Neiman D."/>
            <person name="Pearson M."/>
            <person name="Roberts A."/>
            <person name="Saif S."/>
            <person name="Shea T."/>
            <person name="Shenoy N."/>
            <person name="Sisk P."/>
            <person name="Stolte C."/>
            <person name="Sykes S."/>
            <person name="White J."/>
            <person name="Yandava C."/>
            <person name="Haas B."/>
            <person name="Nusbaum C."/>
            <person name="Birren B."/>
        </authorList>
    </citation>
    <scope>NUCLEOTIDE SEQUENCE [LARGE SCALE GENOMIC DNA]</scope>
    <source>
        <strain evidence="1">ATCC 18188</strain>
    </source>
</reference>
<dbReference type="GO" id="GO:0005975">
    <property type="term" value="P:carbohydrate metabolic process"/>
    <property type="evidence" value="ECO:0007669"/>
    <property type="project" value="InterPro"/>
</dbReference>